<protein>
    <submittedName>
        <fullName evidence="4">ABC transporter ATP-binding protein</fullName>
    </submittedName>
</protein>
<dbReference type="EMBL" id="CP026952">
    <property type="protein sequence ID" value="AWB91265.1"/>
    <property type="molecule type" value="Genomic_DNA"/>
</dbReference>
<dbReference type="KEGG" id="aez:C3E78_02965"/>
<dbReference type="CDD" id="cd03219">
    <property type="entry name" value="ABC_Mj1267_LivG_branched"/>
    <property type="match status" value="1"/>
</dbReference>
<evidence type="ECO:0000256" key="3">
    <source>
        <dbReference type="ARBA" id="ARBA00022840"/>
    </source>
</evidence>
<dbReference type="Pfam" id="PF00005">
    <property type="entry name" value="ABC_tran"/>
    <property type="match status" value="1"/>
</dbReference>
<organism evidence="4 5">
    <name type="scientific">Aeromicrobium chenweiae</name>
    <dbReference type="NCBI Taxonomy" id="2079793"/>
    <lineage>
        <taxon>Bacteria</taxon>
        <taxon>Bacillati</taxon>
        <taxon>Actinomycetota</taxon>
        <taxon>Actinomycetes</taxon>
        <taxon>Propionibacteriales</taxon>
        <taxon>Nocardioidaceae</taxon>
        <taxon>Aeromicrobium</taxon>
    </lineage>
</organism>
<accession>A0A5F2EQM0</accession>
<dbReference type="Pfam" id="PF12399">
    <property type="entry name" value="BCA_ABC_TP_C"/>
    <property type="match status" value="1"/>
</dbReference>
<sequence>MTTEPLVRLDGVMVHFGGVKAVDGVTFTLERGSLCGVVGPNGSGKTTLINAMSGISPATGGRIEFLGSDTTRSSPFALARLGLRRTFQSIRLLPELDVLANVALGADSGGGQYDGLLRPRRSRTNERRTREQALAALDRVGLVHLARHRPTDLPYGHQRMIEIARAVVSEPEVLLLDEPVAGMSGEERRQVADLLISLRADGMTQMLVEHDLGLVTRICDHLVALDHGQVIADGDPLTVMNDSSVREAYLGPQHTSA</sequence>
<evidence type="ECO:0000313" key="4">
    <source>
        <dbReference type="EMBL" id="AWB91265.1"/>
    </source>
</evidence>
<dbReference type="AlphaFoldDB" id="A0A2S0WIV4"/>
<keyword evidence="2" id="KW-0547">Nucleotide-binding</keyword>
<dbReference type="InterPro" id="IPR003439">
    <property type="entry name" value="ABC_transporter-like_ATP-bd"/>
</dbReference>
<dbReference type="Proteomes" id="UP000244384">
    <property type="component" value="Chromosome"/>
</dbReference>
<dbReference type="InterPro" id="IPR027417">
    <property type="entry name" value="P-loop_NTPase"/>
</dbReference>
<name>A0A2S0WIV4_9ACTN</name>
<dbReference type="OrthoDB" id="9805514at2"/>
<dbReference type="GO" id="GO:0005524">
    <property type="term" value="F:ATP binding"/>
    <property type="evidence" value="ECO:0007669"/>
    <property type="project" value="UniProtKB-KW"/>
</dbReference>
<evidence type="ECO:0000313" key="5">
    <source>
        <dbReference type="Proteomes" id="UP000244384"/>
    </source>
</evidence>
<evidence type="ECO:0000256" key="1">
    <source>
        <dbReference type="ARBA" id="ARBA00022448"/>
    </source>
</evidence>
<dbReference type="InterPro" id="IPR003593">
    <property type="entry name" value="AAA+_ATPase"/>
</dbReference>
<keyword evidence="1" id="KW-0813">Transport</keyword>
<dbReference type="PANTHER" id="PTHR45772">
    <property type="entry name" value="CONSERVED COMPONENT OF ABC TRANSPORTER FOR NATURAL AMINO ACIDS-RELATED"/>
    <property type="match status" value="1"/>
</dbReference>
<keyword evidence="5" id="KW-1185">Reference proteome</keyword>
<accession>A0A2S0WIV4</accession>
<dbReference type="GO" id="GO:0005886">
    <property type="term" value="C:plasma membrane"/>
    <property type="evidence" value="ECO:0007669"/>
    <property type="project" value="TreeGrafter"/>
</dbReference>
<evidence type="ECO:0000256" key="2">
    <source>
        <dbReference type="ARBA" id="ARBA00022741"/>
    </source>
</evidence>
<keyword evidence="3 4" id="KW-0067">ATP-binding</keyword>
<dbReference type="PROSITE" id="PS50893">
    <property type="entry name" value="ABC_TRANSPORTER_2"/>
    <property type="match status" value="1"/>
</dbReference>
<dbReference type="RefSeq" id="WP_108576911.1">
    <property type="nucleotide sequence ID" value="NZ_CP026952.1"/>
</dbReference>
<dbReference type="GO" id="GO:0016887">
    <property type="term" value="F:ATP hydrolysis activity"/>
    <property type="evidence" value="ECO:0007669"/>
    <property type="project" value="InterPro"/>
</dbReference>
<dbReference type="PANTHER" id="PTHR45772:SF2">
    <property type="entry name" value="ABC TRANSPORTER ATP-BINDING PROTEIN"/>
    <property type="match status" value="1"/>
</dbReference>
<dbReference type="SUPFAM" id="SSF52540">
    <property type="entry name" value="P-loop containing nucleoside triphosphate hydrolases"/>
    <property type="match status" value="1"/>
</dbReference>
<gene>
    <name evidence="4" type="ORF">C3E78_02965</name>
</gene>
<reference evidence="5" key="1">
    <citation type="submission" date="2018-01" db="EMBL/GenBank/DDBJ databases">
        <authorList>
            <person name="Li J."/>
        </authorList>
    </citation>
    <scope>NUCLEOTIDE SEQUENCE [LARGE SCALE GENOMIC DNA]</scope>
    <source>
        <strain evidence="5">592</strain>
    </source>
</reference>
<proteinExistence type="predicted"/>
<dbReference type="InterPro" id="IPR032823">
    <property type="entry name" value="BCA_ABC_TP_C"/>
</dbReference>
<dbReference type="SMART" id="SM00382">
    <property type="entry name" value="AAA"/>
    <property type="match status" value="1"/>
</dbReference>
<dbReference type="InterPro" id="IPR051120">
    <property type="entry name" value="ABC_AA/LPS_Transport"/>
</dbReference>
<dbReference type="Gene3D" id="3.40.50.300">
    <property type="entry name" value="P-loop containing nucleotide triphosphate hydrolases"/>
    <property type="match status" value="1"/>
</dbReference>